<dbReference type="STRING" id="880071.Fleli_3531"/>
<keyword evidence="2" id="KW-1185">Reference proteome</keyword>
<organism evidence="1 2">
    <name type="scientific">Bernardetia litoralis (strain ATCC 23117 / DSM 6794 / NBRC 15988 / NCIMB 1366 / Fx l1 / Sio-4)</name>
    <name type="common">Flexibacter litoralis</name>
    <dbReference type="NCBI Taxonomy" id="880071"/>
    <lineage>
        <taxon>Bacteria</taxon>
        <taxon>Pseudomonadati</taxon>
        <taxon>Bacteroidota</taxon>
        <taxon>Cytophagia</taxon>
        <taxon>Cytophagales</taxon>
        <taxon>Bernardetiaceae</taxon>
        <taxon>Bernardetia</taxon>
    </lineage>
</organism>
<dbReference type="HOGENOM" id="CLU_079350_0_0_10"/>
<proteinExistence type="predicted"/>
<gene>
    <name evidence="1" type="ordered locus">Fleli_3531</name>
</gene>
<evidence type="ECO:0000313" key="2">
    <source>
        <dbReference type="Proteomes" id="UP000006054"/>
    </source>
</evidence>
<dbReference type="EMBL" id="CP003345">
    <property type="protein sequence ID" value="AFM05850.1"/>
    <property type="molecule type" value="Genomic_DNA"/>
</dbReference>
<dbReference type="AlphaFoldDB" id="I4APG5"/>
<dbReference type="Proteomes" id="UP000006054">
    <property type="component" value="Chromosome"/>
</dbReference>
<dbReference type="InterPro" id="IPR014985">
    <property type="entry name" value="WbqC"/>
</dbReference>
<name>I4APG5_BERLS</name>
<protein>
    <submittedName>
        <fullName evidence="1">WbqC-like protein</fullName>
    </submittedName>
</protein>
<dbReference type="KEGG" id="fli:Fleli_3531"/>
<sequence>MQPAYLPWLGFFDRIEASDLFISLDNVLLDTSSKTRFTNRNKIRLKNSSTWLTLPMKTKGLFGEVHIKDIQLVEDKWNTKHWKSIQNSYRKAPFFDKYAPFLDTLYSKKWQSMQELIDELTTYFLQELKITTPVIKSSELQIDASKDDLILELCQSQNATEYYSGVFGREYLDTEKFQKEGIEVFFHEYKHPDYTQLYDGFEPYMSILDLLFNHGEDSLEIIKQGRNFVK</sequence>
<dbReference type="eggNOG" id="COG0224">
    <property type="taxonomic scope" value="Bacteria"/>
</dbReference>
<dbReference type="Pfam" id="PF08889">
    <property type="entry name" value="WbqC"/>
    <property type="match status" value="1"/>
</dbReference>
<evidence type="ECO:0000313" key="1">
    <source>
        <dbReference type="EMBL" id="AFM05850.1"/>
    </source>
</evidence>
<accession>I4APG5</accession>
<reference evidence="2" key="1">
    <citation type="submission" date="2012-06" db="EMBL/GenBank/DDBJ databases">
        <title>The complete genome of Flexibacter litoralis DSM 6794.</title>
        <authorList>
            <person name="Lucas S."/>
            <person name="Copeland A."/>
            <person name="Lapidus A."/>
            <person name="Glavina del Rio T."/>
            <person name="Dalin E."/>
            <person name="Tice H."/>
            <person name="Bruce D."/>
            <person name="Goodwin L."/>
            <person name="Pitluck S."/>
            <person name="Peters L."/>
            <person name="Ovchinnikova G."/>
            <person name="Lu M."/>
            <person name="Kyrpides N."/>
            <person name="Mavromatis K."/>
            <person name="Ivanova N."/>
            <person name="Brettin T."/>
            <person name="Detter J.C."/>
            <person name="Han C."/>
            <person name="Larimer F."/>
            <person name="Land M."/>
            <person name="Hauser L."/>
            <person name="Markowitz V."/>
            <person name="Cheng J.-F."/>
            <person name="Hugenholtz P."/>
            <person name="Woyke T."/>
            <person name="Wu D."/>
            <person name="Spring S."/>
            <person name="Lang E."/>
            <person name="Kopitz M."/>
            <person name="Brambilla E."/>
            <person name="Klenk H.-P."/>
            <person name="Eisen J.A."/>
        </authorList>
    </citation>
    <scope>NUCLEOTIDE SEQUENCE [LARGE SCALE GENOMIC DNA]</scope>
    <source>
        <strain evidence="2">ATCC 23117 / DSM 6794 / NBRC 15988 / NCIMB 1366 / Sio-4</strain>
    </source>
</reference>